<reference evidence="10 11" key="2">
    <citation type="submission" date="2017-09" db="EMBL/GenBank/DDBJ databases">
        <title>Depth-based differentiation of microbial function through sediment-hosted aquifers and enrichment of novel symbionts in the deep terrestrial subsurface.</title>
        <authorList>
            <person name="Probst A.J."/>
            <person name="Ladd B."/>
            <person name="Jarett J.K."/>
            <person name="Geller-Mcgrath D.E."/>
            <person name="Sieber C.M.K."/>
            <person name="Emerson J.B."/>
            <person name="Anantharaman K."/>
            <person name="Thomas B.C."/>
            <person name="Malmstrom R."/>
            <person name="Stieglmeier M."/>
            <person name="Klingl A."/>
            <person name="Woyke T."/>
            <person name="Ryan C.M."/>
            <person name="Banfield J.F."/>
        </authorList>
    </citation>
    <scope>NUCLEOTIDE SEQUENCE [LARGE SCALE GENOMIC DNA]</scope>
</reference>
<sequence length="120" mass="13629">MITERSKAKIKKIAQNKQKEIIKQLQKQSIVEDLTNKGYTLKAGLKYGCDFRIYAKGVGIKQGKKKQEEHSFAILDVVKGKDSIKIKDLVAKARVARATNMKWLISIDKKELLVNVGWVD</sequence>
<dbReference type="Proteomes" id="UP000228874">
    <property type="component" value="Unassembled WGS sequence"/>
</dbReference>
<dbReference type="AlphaFoldDB" id="A0A2G9LJL4"/>
<dbReference type="Proteomes" id="UP000229789">
    <property type="component" value="Unassembled WGS sequence"/>
</dbReference>
<dbReference type="GO" id="GO:0000213">
    <property type="term" value="F:tRNA-intron lyase activity"/>
    <property type="evidence" value="ECO:0007669"/>
    <property type="project" value="InterPro"/>
</dbReference>
<dbReference type="InterPro" id="IPR006677">
    <property type="entry name" value="tRNA_intron_Endonuc_cat-like"/>
</dbReference>
<protein>
    <recommendedName>
        <fullName evidence="1">tRNA intron endonuclease catalytic domain-containing protein</fullName>
    </recommendedName>
</protein>
<dbReference type="CDD" id="cd22363">
    <property type="entry name" value="tRNA-intron_lyase_C"/>
    <property type="match status" value="1"/>
</dbReference>
<dbReference type="Proteomes" id="UP000231449">
    <property type="component" value="Unassembled WGS sequence"/>
</dbReference>
<accession>A0A2H9N2T4</accession>
<dbReference type="Proteomes" id="UP000228989">
    <property type="component" value="Unassembled WGS sequence"/>
</dbReference>
<dbReference type="Proteomes" id="UP000230713">
    <property type="component" value="Unassembled WGS sequence"/>
</dbReference>
<name>A0A2G9LJL4_HUBC1</name>
<dbReference type="GO" id="GO:0006388">
    <property type="term" value="P:tRNA splicing, via endonucleolytic cleavage and ligation"/>
    <property type="evidence" value="ECO:0007669"/>
    <property type="project" value="InterPro"/>
</dbReference>
<accession>A0A2H9RDI5</accession>
<dbReference type="EMBL" id="PFIH01000023">
    <property type="protein sequence ID" value="PIX28153.1"/>
    <property type="molecule type" value="Genomic_DNA"/>
</dbReference>
<dbReference type="EMBL" id="PFMG01000039">
    <property type="protein sequence ID" value="PIY99793.1"/>
    <property type="molecule type" value="Genomic_DNA"/>
</dbReference>
<dbReference type="InterPro" id="IPR011856">
    <property type="entry name" value="tRNA_endonuc-like_dom_sf"/>
</dbReference>
<evidence type="ECO:0000259" key="1">
    <source>
        <dbReference type="Pfam" id="PF01974"/>
    </source>
</evidence>
<dbReference type="Gene3D" id="3.40.1350.10">
    <property type="match status" value="1"/>
</dbReference>
<dbReference type="Proteomes" id="UP000228888">
    <property type="component" value="Unassembled WGS sequence"/>
</dbReference>
<proteinExistence type="predicted"/>
<evidence type="ECO:0000313" key="8">
    <source>
        <dbReference type="EMBL" id="PJB04119.1"/>
    </source>
</evidence>
<evidence type="ECO:0000313" key="10">
    <source>
        <dbReference type="Proteomes" id="UP000228874"/>
    </source>
</evidence>
<gene>
    <name evidence="9" type="ORF">CO072_00370</name>
    <name evidence="8" type="ORF">CO124_00960</name>
    <name evidence="4" type="ORF">COS22_01635</name>
    <name evidence="3" type="ORF">COS45_02360</name>
    <name evidence="5" type="ORF">COW47_00975</name>
    <name evidence="2" type="ORF">COW69_00735</name>
    <name evidence="7" type="ORF">COY63_01605</name>
    <name evidence="6" type="ORF">COZ66_01025</name>
</gene>
<accession>A0A2H9M2I4</accession>
<dbReference type="InterPro" id="IPR036167">
    <property type="entry name" value="tRNA_intron_Endo_cat-like_sf"/>
</dbReference>
<dbReference type="EMBL" id="PFSX01000011">
    <property type="protein sequence ID" value="PJC01692.1"/>
    <property type="molecule type" value="Genomic_DNA"/>
</dbReference>
<dbReference type="Proteomes" id="UP000230477">
    <property type="component" value="Unassembled WGS sequence"/>
</dbReference>
<comment type="caution">
    <text evidence="2">The sequence shown here is derived from an EMBL/GenBank/DDBJ whole genome shotgun (WGS) entry which is preliminary data.</text>
</comment>
<accession>A0A2H9MML1</accession>
<dbReference type="GO" id="GO:0003676">
    <property type="term" value="F:nucleic acid binding"/>
    <property type="evidence" value="ECO:0007669"/>
    <property type="project" value="InterPro"/>
</dbReference>
<dbReference type="EMBL" id="PFUW01000017">
    <property type="protein sequence ID" value="PJB04119.1"/>
    <property type="molecule type" value="Genomic_DNA"/>
</dbReference>
<dbReference type="SUPFAM" id="SSF53032">
    <property type="entry name" value="tRNA-intron endonuclease catalytic domain-like"/>
    <property type="match status" value="1"/>
</dbReference>
<organism evidence="2 12">
    <name type="scientific">Huberarchaeum crystalense</name>
    <dbReference type="NCBI Taxonomy" id="2014257"/>
    <lineage>
        <taxon>Archaea</taxon>
        <taxon>Candidatus Huberarchaeota</taxon>
        <taxon>Candidatus Huberarchaeia</taxon>
        <taxon>Candidatus Huberarchaeales</taxon>
        <taxon>Candidatus Huberarchaeaceae</taxon>
        <taxon>Candidatus Huberarchaeum</taxon>
    </lineage>
</organism>
<evidence type="ECO:0000313" key="12">
    <source>
        <dbReference type="Proteomes" id="UP000229789"/>
    </source>
</evidence>
<dbReference type="EMBL" id="PETW01000026">
    <property type="protein sequence ID" value="PIV46409.1"/>
    <property type="molecule type" value="Genomic_DNA"/>
</dbReference>
<evidence type="ECO:0000313" key="2">
    <source>
        <dbReference type="EMBL" id="PIN66719.1"/>
    </source>
</evidence>
<dbReference type="Pfam" id="PF01974">
    <property type="entry name" value="tRNA_int_endo"/>
    <property type="match status" value="1"/>
</dbReference>
<accession>A0A2H9M800</accession>
<dbReference type="EMBL" id="PFFF01000024">
    <property type="protein sequence ID" value="PIV89786.1"/>
    <property type="molecule type" value="Genomic_DNA"/>
</dbReference>
<accession>A0A2H9P8K0</accession>
<evidence type="ECO:0000313" key="4">
    <source>
        <dbReference type="EMBL" id="PIV46409.1"/>
    </source>
</evidence>
<dbReference type="EMBL" id="PEUT01000056">
    <property type="protein sequence ID" value="PIV13520.1"/>
    <property type="molecule type" value="Genomic_DNA"/>
</dbReference>
<reference evidence="2 12" key="1">
    <citation type="submission" date="2017-09" db="EMBL/GenBank/DDBJ databases">
        <title>Depth-based differentiation of microbial function through sediment-hosted aquifers and enrichment of novel symbionts in the deep terrestrial subsurface.</title>
        <authorList>
            <person name="Probst A.J."/>
            <person name="Ladd B."/>
            <person name="Jarett J.K."/>
            <person name="Geller-Mcgrath D.E."/>
            <person name="Sieber C.M."/>
            <person name="Emerson J.B."/>
            <person name="Anantharaman K."/>
            <person name="Thomas B.C."/>
            <person name="Malmstrom R."/>
            <person name="Stieglmeier M."/>
            <person name="Klingl A."/>
            <person name="Woyke T."/>
            <person name="Ryan C.M."/>
            <person name="Banfield J.F."/>
        </authorList>
    </citation>
    <scope>NUCLEOTIDE SEQUENCE [LARGE SCALE GENOMIC DNA]</scope>
    <source>
        <strain evidence="4">CG02_land_8_20_14_3_00_31_209</strain>
        <strain evidence="3">CG03_land_8_20_14_0_80_31_114</strain>
        <strain evidence="5">CG17_big_fil_post_rev_8_21_14_2_50_31_73</strain>
        <strain evidence="2">CG18_big_fil_WC_8_21_14_2_50_31_19</strain>
        <strain evidence="7">CG_4_10_14_0_8_um_filter_31_133</strain>
        <strain evidence="6">CG_4_8_14_3_um_filter</strain>
        <strain evidence="9">CG_4_9_14_0_8_um_filter_31_21</strain>
        <strain evidence="8">CG_4_9_14_3_um_filter_31_125</strain>
    </source>
</reference>
<evidence type="ECO:0000313" key="7">
    <source>
        <dbReference type="EMBL" id="PIY99793.1"/>
    </source>
</evidence>
<accession>A0A2H9QSE4</accession>
<evidence type="ECO:0000313" key="5">
    <source>
        <dbReference type="EMBL" id="PIV89786.1"/>
    </source>
</evidence>
<evidence type="ECO:0000313" key="6">
    <source>
        <dbReference type="EMBL" id="PIX28153.1"/>
    </source>
</evidence>
<feature type="domain" description="tRNA intron endonuclease catalytic" evidence="1">
    <location>
        <begin position="27"/>
        <end position="108"/>
    </location>
</feature>
<evidence type="ECO:0000313" key="11">
    <source>
        <dbReference type="Proteomes" id="UP000228888"/>
    </source>
</evidence>
<accession>A0A2G9LJL4</accession>
<dbReference type="EMBL" id="PCUF01000006">
    <property type="protein sequence ID" value="PIN66719.1"/>
    <property type="molecule type" value="Genomic_DNA"/>
</dbReference>
<dbReference type="Proteomes" id="UP000231232">
    <property type="component" value="Unassembled WGS sequence"/>
</dbReference>
<evidence type="ECO:0000313" key="3">
    <source>
        <dbReference type="EMBL" id="PIV13520.1"/>
    </source>
</evidence>
<evidence type="ECO:0000313" key="9">
    <source>
        <dbReference type="EMBL" id="PJC01692.1"/>
    </source>
</evidence>